<dbReference type="EMBL" id="AOHY01000059">
    <property type="protein sequence ID" value="ELY42684.1"/>
    <property type="molecule type" value="Genomic_DNA"/>
</dbReference>
<dbReference type="PANTHER" id="PTHR39662">
    <property type="entry name" value="DUF354 DOMAIN-CONTAINING PROTEIN-RELATED"/>
    <property type="match status" value="1"/>
</dbReference>
<evidence type="ECO:0000313" key="1">
    <source>
        <dbReference type="EMBL" id="ELY42684.1"/>
    </source>
</evidence>
<proteinExistence type="predicted"/>
<dbReference type="eggNOG" id="arCOG01395">
    <property type="taxonomic scope" value="Archaea"/>
</dbReference>
<reference evidence="1 2" key="1">
    <citation type="journal article" date="2014" name="PLoS Genet.">
        <title>Phylogenetically driven sequencing of extremely halophilic archaea reveals strategies for static and dynamic osmo-response.</title>
        <authorList>
            <person name="Becker E.A."/>
            <person name="Seitzer P.M."/>
            <person name="Tritt A."/>
            <person name="Larsen D."/>
            <person name="Krusor M."/>
            <person name="Yao A.I."/>
            <person name="Wu D."/>
            <person name="Madern D."/>
            <person name="Eisen J.A."/>
            <person name="Darling A.E."/>
            <person name="Facciotti M.T."/>
        </authorList>
    </citation>
    <scope>NUCLEOTIDE SEQUENCE [LARGE SCALE GENOMIC DNA]</scope>
    <source>
        <strain evidence="1 2">JCM 10635</strain>
    </source>
</reference>
<name>L9VZL0_9EURY</name>
<organism evidence="1 2">
    <name type="scientific">Natronorubrum bangense JCM 10635</name>
    <dbReference type="NCBI Taxonomy" id="1227500"/>
    <lineage>
        <taxon>Archaea</taxon>
        <taxon>Methanobacteriati</taxon>
        <taxon>Methanobacteriota</taxon>
        <taxon>Stenosarchaea group</taxon>
        <taxon>Halobacteria</taxon>
        <taxon>Halobacteriales</taxon>
        <taxon>Natrialbaceae</taxon>
        <taxon>Natronorubrum</taxon>
    </lineage>
</organism>
<keyword evidence="2" id="KW-1185">Reference proteome</keyword>
<dbReference type="PANTHER" id="PTHR39662:SF1">
    <property type="entry name" value="DUF354 DOMAIN-CONTAINING PROTEIN"/>
    <property type="match status" value="1"/>
</dbReference>
<dbReference type="STRING" id="1227500.C494_20318"/>
<dbReference type="PIRSF" id="PIRSF005357">
    <property type="entry name" value="UCP005357"/>
    <property type="match status" value="1"/>
</dbReference>
<dbReference type="AlphaFoldDB" id="L9VZL0"/>
<evidence type="ECO:0000313" key="2">
    <source>
        <dbReference type="Proteomes" id="UP000011690"/>
    </source>
</evidence>
<gene>
    <name evidence="1" type="ORF">C494_20318</name>
</gene>
<dbReference type="InterPro" id="IPR007152">
    <property type="entry name" value="DUF354"/>
</dbReference>
<sequence>MTWLKRYRNRRSNDQPPRVIVSIQHPAHVHLFRNAIQELSDDGFEVYVFVREKDIAIDLLEQYEISHHVLAGEANSPFELGLVELKYEYRLTKAARQIQPDVMVAMGGVGISRPSMVSGAKCLVLTDTEHATLQNMLAFPFADRILTPECYQDNIGAKQVRYPGYHELAYLHPNRFTPDPSVKEEAGVEDDERFVILRLVSWDAMHDIGDSGLDDIVDVVSQLEKTGVRVLITSEADLPAEVENRQVTVAPHRIHHLMYYSDLYIGESATMATESAVLGTPAVFVSSSRRGYTDELEEDYGLVFNFSGTDRHNKGLERSIEILEENNYTKWENRRESMLERRIDTTNFIVSNIKKYCNK</sequence>
<evidence type="ECO:0008006" key="3">
    <source>
        <dbReference type="Google" id="ProtNLM"/>
    </source>
</evidence>
<dbReference type="Proteomes" id="UP000011690">
    <property type="component" value="Unassembled WGS sequence"/>
</dbReference>
<dbReference type="OrthoDB" id="185087at2157"/>
<dbReference type="RefSeq" id="WP_006068166.1">
    <property type="nucleotide sequence ID" value="NZ_AOHY01000059.1"/>
</dbReference>
<dbReference type="SUPFAM" id="SSF53756">
    <property type="entry name" value="UDP-Glycosyltransferase/glycogen phosphorylase"/>
    <property type="match status" value="1"/>
</dbReference>
<dbReference type="Pfam" id="PF04007">
    <property type="entry name" value="DUF354"/>
    <property type="match status" value="1"/>
</dbReference>
<protein>
    <recommendedName>
        <fullName evidence="3">DUF354 domain-containing protein</fullName>
    </recommendedName>
</protein>
<accession>L9VZL0</accession>
<comment type="caution">
    <text evidence="1">The sequence shown here is derived from an EMBL/GenBank/DDBJ whole genome shotgun (WGS) entry which is preliminary data.</text>
</comment>
<dbReference type="PATRIC" id="fig|1227500.6.peg.4101"/>